<evidence type="ECO:0000313" key="2">
    <source>
        <dbReference type="Proteomes" id="UP000593577"/>
    </source>
</evidence>
<sequence length="123" mass="13125">MRKLMLGAGETFTELGGVSNVGSNFIGSSDAFAMSGESTESNGVNDTDNSLANEGVLGVEFEDEDEESYRSDSDGEVVCSKNSHVCFDPNNPIPHLELGMVFRGPKVFKIALAKYAVKNGLIL</sequence>
<reference evidence="1 2" key="1">
    <citation type="journal article" date="2019" name="Genome Biol. Evol.">
        <title>Insights into the evolution of the New World diploid cottons (Gossypium, subgenus Houzingenia) based on genome sequencing.</title>
        <authorList>
            <person name="Grover C.E."/>
            <person name="Arick M.A. 2nd"/>
            <person name="Thrash A."/>
            <person name="Conover J.L."/>
            <person name="Sanders W.S."/>
            <person name="Peterson D.G."/>
            <person name="Frelichowski J.E."/>
            <person name="Scheffler J.A."/>
            <person name="Scheffler B.E."/>
            <person name="Wendel J.F."/>
        </authorList>
    </citation>
    <scope>NUCLEOTIDE SEQUENCE [LARGE SCALE GENOMIC DNA]</scope>
    <source>
        <strain evidence="1">185</strain>
        <tissue evidence="1">Leaf</tissue>
    </source>
</reference>
<protein>
    <submittedName>
        <fullName evidence="1">Uncharacterized protein</fullName>
    </submittedName>
</protein>
<proteinExistence type="predicted"/>
<dbReference type="Proteomes" id="UP000593577">
    <property type="component" value="Unassembled WGS sequence"/>
</dbReference>
<accession>A0A7J8YU72</accession>
<organism evidence="1 2">
    <name type="scientific">Gossypium aridum</name>
    <name type="common">American cotton</name>
    <name type="synonym">Erioxylum aridum</name>
    <dbReference type="NCBI Taxonomy" id="34290"/>
    <lineage>
        <taxon>Eukaryota</taxon>
        <taxon>Viridiplantae</taxon>
        <taxon>Streptophyta</taxon>
        <taxon>Embryophyta</taxon>
        <taxon>Tracheophyta</taxon>
        <taxon>Spermatophyta</taxon>
        <taxon>Magnoliopsida</taxon>
        <taxon>eudicotyledons</taxon>
        <taxon>Gunneridae</taxon>
        <taxon>Pentapetalae</taxon>
        <taxon>rosids</taxon>
        <taxon>malvids</taxon>
        <taxon>Malvales</taxon>
        <taxon>Malvaceae</taxon>
        <taxon>Malvoideae</taxon>
        <taxon>Gossypium</taxon>
    </lineage>
</organism>
<name>A0A7J8YU72_GOSAI</name>
<evidence type="ECO:0000313" key="1">
    <source>
        <dbReference type="EMBL" id="MBA0703065.1"/>
    </source>
</evidence>
<comment type="caution">
    <text evidence="1">The sequence shown here is derived from an EMBL/GenBank/DDBJ whole genome shotgun (WGS) entry which is preliminary data.</text>
</comment>
<gene>
    <name evidence="1" type="ORF">Goari_026941</name>
</gene>
<dbReference type="AlphaFoldDB" id="A0A7J8YU72"/>
<dbReference type="EMBL" id="JABFAA010355147">
    <property type="protein sequence ID" value="MBA0703065.1"/>
    <property type="molecule type" value="Genomic_DNA"/>
</dbReference>
<keyword evidence="2" id="KW-1185">Reference proteome</keyword>